<proteinExistence type="predicted"/>
<dbReference type="EMBL" id="JAXOJX010000001">
    <property type="protein sequence ID" value="MDZ5455268.1"/>
    <property type="molecule type" value="Genomic_DNA"/>
</dbReference>
<dbReference type="Proteomes" id="UP001293718">
    <property type="component" value="Unassembled WGS sequence"/>
</dbReference>
<evidence type="ECO:0000313" key="3">
    <source>
        <dbReference type="Proteomes" id="UP001293718"/>
    </source>
</evidence>
<keyword evidence="3" id="KW-1185">Reference proteome</keyword>
<dbReference type="PANTHER" id="PTHR42850:SF11">
    <property type="entry name" value="BIS(5'-NUCLEOSYL)-TETRAPHOSPHATASE [SYMMETRICAL]"/>
    <property type="match status" value="1"/>
</dbReference>
<dbReference type="InterPro" id="IPR050126">
    <property type="entry name" value="Ap4A_hydrolase"/>
</dbReference>
<evidence type="ECO:0000259" key="1">
    <source>
        <dbReference type="Pfam" id="PF00149"/>
    </source>
</evidence>
<accession>A0ABU5IBC6</accession>
<dbReference type="RefSeq" id="WP_322463963.1">
    <property type="nucleotide sequence ID" value="NZ_JAXOJX010000001.1"/>
</dbReference>
<sequence length="333" mass="36578">MTSPDSAAVPAVRHLAANPRGRDFVASDLHGCHGALVRALDAVRFDPATGDRLLLAGDLIDRGAQSLECLRLLREPWVYACLGNHEAMLLTWLGRRESDWHDAQEFTDNGGAWAEALLESATRRDLEEFAELATLVEQLPLVLMVDDTDMPFNVAHTDLFPLLRKLRAADGTPQSLQASLGRLGPLPCTRADAALWSRKLAYEADRCCAQCPPARLAGDHLMVSDTPYEAGLALTYVGHTPTPALRLHRSRLFIDRGAVYADAAGSSWRLALLEHGKVARAISSLFPRSRVELHADAQHRQELADKDWDLHTRPQACLDRGVPHVDLRGGFSA</sequence>
<dbReference type="InterPro" id="IPR029052">
    <property type="entry name" value="Metallo-depent_PP-like"/>
</dbReference>
<name>A0ABU5IBC6_9BURK</name>
<protein>
    <submittedName>
        <fullName evidence="2">Metallophosphoesterase</fullName>
    </submittedName>
</protein>
<reference evidence="2 3" key="1">
    <citation type="submission" date="2023-11" db="EMBL/GenBank/DDBJ databases">
        <title>Draft genome of Azohydromonas lata strain H1 (DSM1123), a polyhydroxyalkanoate producer.</title>
        <authorList>
            <person name="Traversa D."/>
            <person name="D'Addabbo P."/>
            <person name="Pazzani C."/>
            <person name="Manzari C."/>
            <person name="Chiara M."/>
            <person name="Scrascia M."/>
        </authorList>
    </citation>
    <scope>NUCLEOTIDE SEQUENCE [LARGE SCALE GENOMIC DNA]</scope>
    <source>
        <strain evidence="2 3">H1</strain>
        <plasmid evidence="2">unnamed</plasmid>
    </source>
</reference>
<keyword evidence="2" id="KW-0614">Plasmid</keyword>
<dbReference type="InterPro" id="IPR004843">
    <property type="entry name" value="Calcineurin-like_PHP"/>
</dbReference>
<gene>
    <name evidence="2" type="ORF">SM757_01650</name>
</gene>
<dbReference type="PANTHER" id="PTHR42850">
    <property type="entry name" value="METALLOPHOSPHOESTERASE"/>
    <property type="match status" value="1"/>
</dbReference>
<dbReference type="Pfam" id="PF00149">
    <property type="entry name" value="Metallophos"/>
    <property type="match status" value="1"/>
</dbReference>
<organism evidence="2 3">
    <name type="scientific">Azohydromonas lata</name>
    <dbReference type="NCBI Taxonomy" id="45677"/>
    <lineage>
        <taxon>Bacteria</taxon>
        <taxon>Pseudomonadati</taxon>
        <taxon>Pseudomonadota</taxon>
        <taxon>Betaproteobacteria</taxon>
        <taxon>Burkholderiales</taxon>
        <taxon>Sphaerotilaceae</taxon>
        <taxon>Azohydromonas</taxon>
    </lineage>
</organism>
<dbReference type="SUPFAM" id="SSF56300">
    <property type="entry name" value="Metallo-dependent phosphatases"/>
    <property type="match status" value="1"/>
</dbReference>
<geneLocation type="plasmid" evidence="2">
    <name>unnamed</name>
</geneLocation>
<dbReference type="Gene3D" id="3.60.21.10">
    <property type="match status" value="1"/>
</dbReference>
<feature type="domain" description="Calcineurin-like phosphoesterase" evidence="1">
    <location>
        <begin position="25"/>
        <end position="109"/>
    </location>
</feature>
<comment type="caution">
    <text evidence="2">The sequence shown here is derived from an EMBL/GenBank/DDBJ whole genome shotgun (WGS) entry which is preliminary data.</text>
</comment>
<evidence type="ECO:0000313" key="2">
    <source>
        <dbReference type="EMBL" id="MDZ5455268.1"/>
    </source>
</evidence>